<reference evidence="5" key="2">
    <citation type="submission" date="2022-09" db="EMBL/GenBank/DDBJ databases">
        <title>Biosynthetic gene clusters of Dactylosporangioum fulvum.</title>
        <authorList>
            <person name="Caradec T."/>
        </authorList>
    </citation>
    <scope>NUCLEOTIDE SEQUENCE</scope>
    <source>
        <strain evidence="5">NRRL B-16292</strain>
    </source>
</reference>
<dbReference type="RefSeq" id="WP_259856837.1">
    <property type="nucleotide sequence ID" value="NZ_CP073720.1"/>
</dbReference>
<dbReference type="Pfam" id="PF00550">
    <property type="entry name" value="PP-binding"/>
    <property type="match status" value="1"/>
</dbReference>
<dbReference type="EMBL" id="CP073720">
    <property type="protein sequence ID" value="UWP79231.1"/>
    <property type="molecule type" value="Genomic_DNA"/>
</dbReference>
<dbReference type="Gene3D" id="3.40.50.980">
    <property type="match status" value="2"/>
</dbReference>
<dbReference type="InterPro" id="IPR025110">
    <property type="entry name" value="AMP-bd_C"/>
</dbReference>
<dbReference type="Gene3D" id="3.30.559.30">
    <property type="entry name" value="Nonribosomal peptide synthetase, condensation domain"/>
    <property type="match status" value="1"/>
</dbReference>
<keyword evidence="6" id="KW-1185">Reference proteome</keyword>
<dbReference type="PANTHER" id="PTHR45527">
    <property type="entry name" value="NONRIBOSOMAL PEPTIDE SYNTHETASE"/>
    <property type="match status" value="1"/>
</dbReference>
<dbReference type="InterPro" id="IPR009081">
    <property type="entry name" value="PP-bd_ACP"/>
</dbReference>
<dbReference type="InterPro" id="IPR036736">
    <property type="entry name" value="ACP-like_sf"/>
</dbReference>
<proteinExistence type="predicted"/>
<dbReference type="PROSITE" id="PS00455">
    <property type="entry name" value="AMP_BINDING"/>
    <property type="match status" value="1"/>
</dbReference>
<dbReference type="InterPro" id="IPR010071">
    <property type="entry name" value="AA_adenyl_dom"/>
</dbReference>
<sequence>MLTTASQYWRDLLHDFTEPTGFLPLRRAAALPAARVSASVTWDREQTAELVRAAQRSGSRPADLVVAAWGLLLATHTGTDDVVHGALVEGDTDEPVPMRVRPAPGRLLSAHLQDSHRQYAENLRHAGLPAEQLAAAGGVPAGTPLFDTVVECGAAAADRPGGMRLRADLSGPEAVLRLTAPGDVLDDAGARLLLVHASQLLAAIVGAPVTARLRDVGPLSRFERHRALRQWNATAVEREPGRCIHELVERQAARTPDATAVVQGADRLTYAELDTAADRLARRLAAAGVGPGDFVALHLSRTVHTVVALLGVLKSGAAYAPIDANQPVERIRGLLEGLRSTVVLTDPASLADVEAVTAAVPAVRDVLWVGAPGGSAPAQRWALADPGPDAPRPQRAVDTDQAYVIFTSGSTGTPKGVVLTHAPVVNLIDWVNSTHGMGPDDRVLFVTSLGFDLSVYDVFGVLAAGGSIRVASDAEVRDPQRLLSILDSEPITFWDSAPAALQQLEPLFALRAPGERSTLRLVFLSGDWVPLTLPDAVRAAFPGSRVVALGGATEAAIWSNSFPVGTVDPAWASVPYGRPIDNAHYYVLDSALRPAPVGAPGDLYIGGDCLALGYHGDPALTAGKFLPDHLSGRPGARLYRTGDRARYWADGTIEFLGRQDHQVKVRGFRIELGEIEAALATLPGVATALAVVHGERADAQIVAYVVPEPGVYPDPRHVREEVAALVPAYMVPAHVLTIDAVPVTANGKLDRRALPAPGESGPVRPPYVPPATAAEQAIAAIWEELLLVDRVGLDDNFFDLGGHSLLITQLIARLKAALEIDVPVRTVLDHQTAGAFAAAVEAALIAELETAPTA</sequence>
<dbReference type="PANTHER" id="PTHR45527:SF1">
    <property type="entry name" value="FATTY ACID SYNTHASE"/>
    <property type="match status" value="1"/>
</dbReference>
<evidence type="ECO:0000256" key="2">
    <source>
        <dbReference type="ARBA" id="ARBA00022450"/>
    </source>
</evidence>
<dbReference type="SUPFAM" id="SSF52777">
    <property type="entry name" value="CoA-dependent acyltransferases"/>
    <property type="match status" value="1"/>
</dbReference>
<reference evidence="5" key="1">
    <citation type="submission" date="2021-04" db="EMBL/GenBank/DDBJ databases">
        <authorList>
            <person name="Hartkoorn R.C."/>
            <person name="Beaudoing E."/>
            <person name="Hot D."/>
        </authorList>
    </citation>
    <scope>NUCLEOTIDE SEQUENCE</scope>
    <source>
        <strain evidence="5">NRRL B-16292</strain>
    </source>
</reference>
<dbReference type="InterPro" id="IPR000873">
    <property type="entry name" value="AMP-dep_synth/lig_dom"/>
</dbReference>
<dbReference type="SUPFAM" id="SSF47336">
    <property type="entry name" value="ACP-like"/>
    <property type="match status" value="1"/>
</dbReference>
<dbReference type="InterPro" id="IPR020845">
    <property type="entry name" value="AMP-binding_CS"/>
</dbReference>
<dbReference type="Pfam" id="PF00668">
    <property type="entry name" value="Condensation"/>
    <property type="match status" value="1"/>
</dbReference>
<evidence type="ECO:0000256" key="3">
    <source>
        <dbReference type="ARBA" id="ARBA00022553"/>
    </source>
</evidence>
<keyword evidence="2" id="KW-0596">Phosphopantetheine</keyword>
<dbReference type="Gene3D" id="3.30.300.30">
    <property type="match status" value="1"/>
</dbReference>
<evidence type="ECO:0000313" key="6">
    <source>
        <dbReference type="Proteomes" id="UP001059617"/>
    </source>
</evidence>
<dbReference type="InterPro" id="IPR001242">
    <property type="entry name" value="Condensation_dom"/>
</dbReference>
<dbReference type="SUPFAM" id="SSF56801">
    <property type="entry name" value="Acetyl-CoA synthetase-like"/>
    <property type="match status" value="1"/>
</dbReference>
<dbReference type="SMART" id="SM00823">
    <property type="entry name" value="PKS_PP"/>
    <property type="match status" value="1"/>
</dbReference>
<keyword evidence="3" id="KW-0597">Phosphoprotein</keyword>
<protein>
    <submittedName>
        <fullName evidence="5">Amino acid adenylation domain-containing protein</fullName>
    </submittedName>
</protein>
<accession>A0ABY5VR16</accession>
<dbReference type="NCBIfam" id="TIGR01733">
    <property type="entry name" value="AA-adenyl-dom"/>
    <property type="match status" value="1"/>
</dbReference>
<evidence type="ECO:0000259" key="4">
    <source>
        <dbReference type="PROSITE" id="PS50075"/>
    </source>
</evidence>
<feature type="domain" description="Carrier" evidence="4">
    <location>
        <begin position="769"/>
        <end position="844"/>
    </location>
</feature>
<dbReference type="InterPro" id="IPR045851">
    <property type="entry name" value="AMP-bd_C_sf"/>
</dbReference>
<dbReference type="PROSITE" id="PS00012">
    <property type="entry name" value="PHOSPHOPANTETHEINE"/>
    <property type="match status" value="1"/>
</dbReference>
<dbReference type="Gene3D" id="2.30.38.10">
    <property type="entry name" value="Luciferase, Domain 3"/>
    <property type="match status" value="1"/>
</dbReference>
<dbReference type="InterPro" id="IPR020806">
    <property type="entry name" value="PKS_PP-bd"/>
</dbReference>
<dbReference type="Gene3D" id="1.10.1200.10">
    <property type="entry name" value="ACP-like"/>
    <property type="match status" value="1"/>
</dbReference>
<dbReference type="Proteomes" id="UP001059617">
    <property type="component" value="Chromosome"/>
</dbReference>
<dbReference type="Pfam" id="PF13193">
    <property type="entry name" value="AMP-binding_C"/>
    <property type="match status" value="1"/>
</dbReference>
<organism evidence="5 6">
    <name type="scientific">Dactylosporangium fulvum</name>
    <dbReference type="NCBI Taxonomy" id="53359"/>
    <lineage>
        <taxon>Bacteria</taxon>
        <taxon>Bacillati</taxon>
        <taxon>Actinomycetota</taxon>
        <taxon>Actinomycetes</taxon>
        <taxon>Micromonosporales</taxon>
        <taxon>Micromonosporaceae</taxon>
        <taxon>Dactylosporangium</taxon>
    </lineage>
</organism>
<dbReference type="PROSITE" id="PS50075">
    <property type="entry name" value="CARRIER"/>
    <property type="match status" value="1"/>
</dbReference>
<gene>
    <name evidence="5" type="ORF">Dfulv_29155</name>
</gene>
<dbReference type="InterPro" id="IPR006162">
    <property type="entry name" value="Ppantetheine_attach_site"/>
</dbReference>
<evidence type="ECO:0000313" key="5">
    <source>
        <dbReference type="EMBL" id="UWP79231.1"/>
    </source>
</evidence>
<comment type="cofactor">
    <cofactor evidence="1">
        <name>pantetheine 4'-phosphate</name>
        <dbReference type="ChEBI" id="CHEBI:47942"/>
    </cofactor>
</comment>
<dbReference type="Pfam" id="PF00501">
    <property type="entry name" value="AMP-binding"/>
    <property type="match status" value="1"/>
</dbReference>
<name>A0ABY5VR16_9ACTN</name>
<evidence type="ECO:0000256" key="1">
    <source>
        <dbReference type="ARBA" id="ARBA00001957"/>
    </source>
</evidence>